<dbReference type="CDD" id="cd12148">
    <property type="entry name" value="fungal_TF_MHR"/>
    <property type="match status" value="1"/>
</dbReference>
<dbReference type="Gene3D" id="3.40.605.10">
    <property type="entry name" value="Aldehyde Dehydrogenase, Chain A, domain 1"/>
    <property type="match status" value="2"/>
</dbReference>
<evidence type="ECO:0000256" key="1">
    <source>
        <dbReference type="ARBA" id="ARBA00009986"/>
    </source>
</evidence>
<dbReference type="STRING" id="671987.R0KK49"/>
<keyword evidence="10" id="KW-1185">Reference proteome</keyword>
<dbReference type="InterPro" id="IPR007219">
    <property type="entry name" value="XnlR_reg_dom"/>
</dbReference>
<dbReference type="RefSeq" id="XP_008023765.1">
    <property type="nucleotide sequence ID" value="XM_008025574.1"/>
</dbReference>
<proteinExistence type="inferred from homology"/>
<reference evidence="9 10" key="2">
    <citation type="journal article" date="2013" name="PLoS Genet.">
        <title>Comparative genome structure, secondary metabolite, and effector coding capacity across Cochliobolus pathogens.</title>
        <authorList>
            <person name="Condon B.J."/>
            <person name="Leng Y."/>
            <person name="Wu D."/>
            <person name="Bushley K.E."/>
            <person name="Ohm R.A."/>
            <person name="Otillar R."/>
            <person name="Martin J."/>
            <person name="Schackwitz W."/>
            <person name="Grimwood J."/>
            <person name="MohdZainudin N."/>
            <person name="Xue C."/>
            <person name="Wang R."/>
            <person name="Manning V.A."/>
            <person name="Dhillon B."/>
            <person name="Tu Z.J."/>
            <person name="Steffenson B.J."/>
            <person name="Salamov A."/>
            <person name="Sun H."/>
            <person name="Lowry S."/>
            <person name="LaButti K."/>
            <person name="Han J."/>
            <person name="Copeland A."/>
            <person name="Lindquist E."/>
            <person name="Barry K."/>
            <person name="Schmutz J."/>
            <person name="Baker S.E."/>
            <person name="Ciuffetti L.M."/>
            <person name="Grigoriev I.V."/>
            <person name="Zhong S."/>
            <person name="Turgeon B.G."/>
        </authorList>
    </citation>
    <scope>NUCLEOTIDE SEQUENCE [LARGE SCALE GENOMIC DNA]</scope>
    <source>
        <strain evidence="10">28A</strain>
    </source>
</reference>
<dbReference type="SUPFAM" id="SSF53720">
    <property type="entry name" value="ALDH-like"/>
    <property type="match status" value="1"/>
</dbReference>
<dbReference type="Pfam" id="PF04082">
    <property type="entry name" value="Fungal_trans"/>
    <property type="match status" value="1"/>
</dbReference>
<dbReference type="GO" id="GO:0008270">
    <property type="term" value="F:zinc ion binding"/>
    <property type="evidence" value="ECO:0007669"/>
    <property type="project" value="InterPro"/>
</dbReference>
<dbReference type="eggNOG" id="KOG2450">
    <property type="taxonomic scope" value="Eukaryota"/>
</dbReference>
<evidence type="ECO:0000256" key="6">
    <source>
        <dbReference type="PROSITE-ProRule" id="PRU10007"/>
    </source>
</evidence>
<dbReference type="Pfam" id="PF00171">
    <property type="entry name" value="Aldedh"/>
    <property type="match status" value="1"/>
</dbReference>
<reference evidence="9 10" key="1">
    <citation type="journal article" date="2012" name="PLoS Pathog.">
        <title>Diverse lifestyles and strategies of plant pathogenesis encoded in the genomes of eighteen Dothideomycetes fungi.</title>
        <authorList>
            <person name="Ohm R.A."/>
            <person name="Feau N."/>
            <person name="Henrissat B."/>
            <person name="Schoch C.L."/>
            <person name="Horwitz B.A."/>
            <person name="Barry K.W."/>
            <person name="Condon B.J."/>
            <person name="Copeland A.C."/>
            <person name="Dhillon B."/>
            <person name="Glaser F."/>
            <person name="Hesse C.N."/>
            <person name="Kosti I."/>
            <person name="LaButti K."/>
            <person name="Lindquist E.A."/>
            <person name="Lucas S."/>
            <person name="Salamov A.A."/>
            <person name="Bradshaw R.E."/>
            <person name="Ciuffetti L."/>
            <person name="Hamelin R.C."/>
            <person name="Kema G.H.J."/>
            <person name="Lawrence C."/>
            <person name="Scott J.A."/>
            <person name="Spatafora J.W."/>
            <person name="Turgeon B.G."/>
            <person name="de Wit P.J.G.M."/>
            <person name="Zhong S."/>
            <person name="Goodwin S.B."/>
            <person name="Grigoriev I.V."/>
        </authorList>
    </citation>
    <scope>NUCLEOTIDE SEQUENCE [LARGE SCALE GENOMIC DNA]</scope>
    <source>
        <strain evidence="10">28A</strain>
    </source>
</reference>
<dbReference type="GO" id="GO:0004029">
    <property type="term" value="F:aldehyde dehydrogenase (NAD+) activity"/>
    <property type="evidence" value="ECO:0007669"/>
    <property type="project" value="UniProtKB-EC"/>
</dbReference>
<sequence>MGLPEEIETRLFINGEFVESSNRKTFDIINPATLKLVAKGYGQCSSSCKSGFPAWSALSPDQRGQSFKKLAKLISENNDELAALEASSMGRPVGEYHDAHAAAAKWDRYAECGYTVQGTTSVQTPGYINMTLRQPYGVVAAIIPWNVPLFFLASKLAPALIVGNTVVLKSSEKAPLTSAKIATCVQQGGFPRGVINIITGVGNVSGSVLSHHMDVRALSFTGSSRTGRLIQEAAARANLKQVFLELGGKSPAIVFEDADLDKAAKETAHSPTIFAHTPEDAKMMKEEIFGPVVNINVFGSEDEVLARANATECRGHGLYASVYTKDIDRAMRFARGVEAGTVGVNCTTPTTATDMPFGGYKASGSGREGEPVYSHSLDGFLETKTVLCIDPIPGPCRYCLRTGAVCTIATPRRKRPYYHVTEEEYQCAMRILEHFFPGRELNLHSLRTIAKAIKDGTFDAQPVEHTDSLFATDAPELHHGDGLGHGDEQDVHELHTLLGSMMKDSRGEFRYVGTHSEIPFNAAVATLGMQRKDPSIIPTPRVGAYPPTLAATSPSTDSGGEEVYYLPNRELCDIYVSRFLEDVHCTHWLYPVESLLRRVESTYSESSYSSTSSWMCSLYTIFAIGAANYVGHHGSSPPPDWPAATDTKTSEDYLALAKQLIPAVYDQADIDSIRAMTIMSLAMENLCSRVSAYLYMGASVQMAFSLGLHRDQVPESATPFDREQNRRIWWTLFQLDQEISSRGGSPTIIDERFTKVTTPMPSEQILYPGLHTPLSWVATSVSLCRLRREIVQQIYMDRAADSISFSTISNSLLLLQKWYRQMPAHLKYDVPAPPTYRRAVAVLHLQYWSTTILLTRPFFLYLVIKYSALASSKKIWFERMGKTCIDAAQKSTAILKDMASSGTLSSLIAFDSTCILRLIIIFILAYAHTRLPQYNEHIQSLIDLIRGMEQIGFTKMVAEETPVRLADLGIPEFVHRNETNHAPAPLDDAAVSQLWSNWDPNFMTPLQMQQSLDVTFDDSGAFDINSEILAFTSLDESIVIDPSYAYMPYGT</sequence>
<dbReference type="PANTHER" id="PTHR11699">
    <property type="entry name" value="ALDEHYDE DEHYDROGENASE-RELATED"/>
    <property type="match status" value="1"/>
</dbReference>
<dbReference type="GeneID" id="19405067"/>
<dbReference type="EC" id="1.2.1.3" evidence="4"/>
<feature type="active site" evidence="6">
    <location>
        <position position="245"/>
    </location>
</feature>
<dbReference type="EMBL" id="KB908537">
    <property type="protein sequence ID" value="EOA88372.1"/>
    <property type="molecule type" value="Genomic_DNA"/>
</dbReference>
<evidence type="ECO:0000313" key="9">
    <source>
        <dbReference type="EMBL" id="EOA88372.1"/>
    </source>
</evidence>
<comment type="catalytic activity">
    <reaction evidence="5">
        <text>an aldehyde + NAD(+) + H2O = a carboxylate + NADH + 2 H(+)</text>
        <dbReference type="Rhea" id="RHEA:16185"/>
        <dbReference type="ChEBI" id="CHEBI:15377"/>
        <dbReference type="ChEBI" id="CHEBI:15378"/>
        <dbReference type="ChEBI" id="CHEBI:17478"/>
        <dbReference type="ChEBI" id="CHEBI:29067"/>
        <dbReference type="ChEBI" id="CHEBI:57540"/>
        <dbReference type="ChEBI" id="CHEBI:57945"/>
        <dbReference type="EC" id="1.2.1.3"/>
    </reaction>
</comment>
<evidence type="ECO:0000259" key="8">
    <source>
        <dbReference type="SMART" id="SM00906"/>
    </source>
</evidence>
<dbReference type="InterPro" id="IPR016161">
    <property type="entry name" value="Ald_DH/histidinol_DH"/>
</dbReference>
<keyword evidence="3" id="KW-0539">Nucleus</keyword>
<evidence type="ECO:0000256" key="2">
    <source>
        <dbReference type="ARBA" id="ARBA00023002"/>
    </source>
</evidence>
<keyword evidence="2 7" id="KW-0560">Oxidoreductase</keyword>
<dbReference type="SMART" id="SM00906">
    <property type="entry name" value="Fungal_trans"/>
    <property type="match status" value="1"/>
</dbReference>
<name>R0KK49_EXST2</name>
<evidence type="ECO:0000256" key="7">
    <source>
        <dbReference type="RuleBase" id="RU003345"/>
    </source>
</evidence>
<dbReference type="Gene3D" id="3.40.309.10">
    <property type="entry name" value="Aldehyde Dehydrogenase, Chain A, domain 2"/>
    <property type="match status" value="1"/>
</dbReference>
<dbReference type="AlphaFoldDB" id="R0KK49"/>
<dbReference type="Proteomes" id="UP000016935">
    <property type="component" value="Unassembled WGS sequence"/>
</dbReference>
<dbReference type="PROSITE" id="PS00687">
    <property type="entry name" value="ALDEHYDE_DEHYDR_GLU"/>
    <property type="match status" value="1"/>
</dbReference>
<evidence type="ECO:0000313" key="10">
    <source>
        <dbReference type="Proteomes" id="UP000016935"/>
    </source>
</evidence>
<dbReference type="HOGENOM" id="CLU_008495_0_0_1"/>
<accession>R0KK49</accession>
<comment type="similarity">
    <text evidence="1 7">Belongs to the aldehyde dehydrogenase family.</text>
</comment>
<dbReference type="GO" id="GO:0003677">
    <property type="term" value="F:DNA binding"/>
    <property type="evidence" value="ECO:0007669"/>
    <property type="project" value="InterPro"/>
</dbReference>
<evidence type="ECO:0000256" key="5">
    <source>
        <dbReference type="ARBA" id="ARBA00049194"/>
    </source>
</evidence>
<evidence type="ECO:0000256" key="4">
    <source>
        <dbReference type="ARBA" id="ARBA00024226"/>
    </source>
</evidence>
<dbReference type="InterPro" id="IPR029510">
    <property type="entry name" value="Ald_DH_CS_GLU"/>
</dbReference>
<gene>
    <name evidence="9" type="ORF">SETTUDRAFT_46645</name>
</gene>
<dbReference type="InterPro" id="IPR015590">
    <property type="entry name" value="Aldehyde_DH_dom"/>
</dbReference>
<dbReference type="InterPro" id="IPR016162">
    <property type="entry name" value="Ald_DH_N"/>
</dbReference>
<dbReference type="OrthoDB" id="310895at2759"/>
<dbReference type="GO" id="GO:0006351">
    <property type="term" value="P:DNA-templated transcription"/>
    <property type="evidence" value="ECO:0007669"/>
    <property type="project" value="InterPro"/>
</dbReference>
<dbReference type="InterPro" id="IPR016163">
    <property type="entry name" value="Ald_DH_C"/>
</dbReference>
<protein>
    <recommendedName>
        <fullName evidence="4">aldehyde dehydrogenase (NAD(+))</fullName>
        <ecNumber evidence="4">1.2.1.3</ecNumber>
    </recommendedName>
</protein>
<dbReference type="FunFam" id="3.40.605.10:FF:000007">
    <property type="entry name" value="NAD/NADP-dependent betaine aldehyde dehydrogenase"/>
    <property type="match status" value="1"/>
</dbReference>
<feature type="domain" description="Xylanolytic transcriptional activator regulatory" evidence="8">
    <location>
        <begin position="692"/>
        <end position="765"/>
    </location>
</feature>
<organism evidence="9 10">
    <name type="scientific">Exserohilum turcicum (strain 28A)</name>
    <name type="common">Northern leaf blight fungus</name>
    <name type="synonym">Setosphaeria turcica</name>
    <dbReference type="NCBI Taxonomy" id="671987"/>
    <lineage>
        <taxon>Eukaryota</taxon>
        <taxon>Fungi</taxon>
        <taxon>Dikarya</taxon>
        <taxon>Ascomycota</taxon>
        <taxon>Pezizomycotina</taxon>
        <taxon>Dothideomycetes</taxon>
        <taxon>Pleosporomycetidae</taxon>
        <taxon>Pleosporales</taxon>
        <taxon>Pleosporineae</taxon>
        <taxon>Pleosporaceae</taxon>
        <taxon>Exserohilum</taxon>
    </lineage>
</organism>
<evidence type="ECO:0000256" key="3">
    <source>
        <dbReference type="ARBA" id="ARBA00023242"/>
    </source>
</evidence>